<proteinExistence type="predicted"/>
<evidence type="ECO:0000313" key="4">
    <source>
        <dbReference type="Proteomes" id="UP001369086"/>
    </source>
</evidence>
<protein>
    <submittedName>
        <fullName evidence="3">GRAM domain-containing protein 2A-like isoform X1</fullName>
    </submittedName>
</protein>
<dbReference type="InterPro" id="IPR004182">
    <property type="entry name" value="GRAM"/>
</dbReference>
<feature type="domain" description="GRAM" evidence="2">
    <location>
        <begin position="211"/>
        <end position="278"/>
    </location>
</feature>
<keyword evidence="1" id="KW-0472">Membrane</keyword>
<dbReference type="CDD" id="cd13220">
    <property type="entry name" value="PH-GRAM_GRAMDC"/>
    <property type="match status" value="1"/>
</dbReference>
<accession>A0ABR0YS57</accession>
<reference evidence="3 4" key="1">
    <citation type="submission" date="2021-05" db="EMBL/GenBank/DDBJ databases">
        <authorList>
            <person name="Zahm M."/>
            <person name="Klopp C."/>
            <person name="Cabau C."/>
            <person name="Kuhl H."/>
            <person name="Suciu R."/>
            <person name="Ciorpac M."/>
            <person name="Holostenco D."/>
            <person name="Gessner J."/>
            <person name="Wuertz S."/>
            <person name="Hohne C."/>
            <person name="Stock M."/>
            <person name="Gislard M."/>
            <person name="Lluch J."/>
            <person name="Milhes M."/>
            <person name="Lampietro C."/>
            <person name="Lopez Roques C."/>
            <person name="Donnadieu C."/>
            <person name="Du K."/>
            <person name="Schartl M."/>
            <person name="Guiguen Y."/>
        </authorList>
    </citation>
    <scope>NUCLEOTIDE SEQUENCE [LARGE SCALE GENOMIC DNA]</scope>
    <source>
        <strain evidence="3">Hh-F2</strain>
        <tissue evidence="3">Blood</tissue>
    </source>
</reference>
<sequence>MSSSLILTYLKNAAFVTPPPGQIRLHGDPETPPRSVCLDVLTALEFQILSSSNWLAVTGWLADWLAESLREWFCTPAVSLCAIPGRNDSAGKRRRRSFCALKNHLRATASEDSAALGILQASPQAPVETTRVTAARLKIMADSQDPGEVLSLLSTAGQTESPKEEESQSSLHCRVRVAGPTPCENGKKCYRGSTPDLLSSVPVQTVNKYNTQYHKLFQCLPKEEVLMKVYSCALLRDILLQGRLYISKNWLCFHANLFGKDIKVAIPVVSVLLVKKHKTAGLVPNGLAITTESSQKYLFVSLLSRDSVYDVLRRVCTHLQVSGKKILSIKQYTEEPSALSLLLPHDEFPTPDEFPPILKWRRKPSTASIASSLPDILGNSTSSLSAVDASFQSDSTTQERSLETEKVVMVEPVPELGQMEYQLLKFFILLIVLLICSSCYLAFRVSSLEHQLSFLNTNPLLPANERLEIGQSS</sequence>
<dbReference type="SMART" id="SM00568">
    <property type="entry name" value="GRAM"/>
    <property type="match status" value="1"/>
</dbReference>
<dbReference type="InterPro" id="IPR011993">
    <property type="entry name" value="PH-like_dom_sf"/>
</dbReference>
<dbReference type="PANTHER" id="PTHR46973">
    <property type="entry name" value="GRAM DOMAIN-CONTAINING PROTEIN 2A"/>
    <property type="match status" value="1"/>
</dbReference>
<dbReference type="Pfam" id="PF02893">
    <property type="entry name" value="GRAM"/>
    <property type="match status" value="1"/>
</dbReference>
<organism evidence="3 4">
    <name type="scientific">Huso huso</name>
    <name type="common">Beluga</name>
    <name type="synonym">Acipenser huso</name>
    <dbReference type="NCBI Taxonomy" id="61971"/>
    <lineage>
        <taxon>Eukaryota</taxon>
        <taxon>Metazoa</taxon>
        <taxon>Chordata</taxon>
        <taxon>Craniata</taxon>
        <taxon>Vertebrata</taxon>
        <taxon>Euteleostomi</taxon>
        <taxon>Actinopterygii</taxon>
        <taxon>Chondrostei</taxon>
        <taxon>Acipenseriformes</taxon>
        <taxon>Acipenseridae</taxon>
        <taxon>Huso</taxon>
    </lineage>
</organism>
<comment type="caution">
    <text evidence="3">The sequence shown here is derived from an EMBL/GenBank/DDBJ whole genome shotgun (WGS) entry which is preliminary data.</text>
</comment>
<feature type="transmembrane region" description="Helical" evidence="1">
    <location>
        <begin position="423"/>
        <end position="443"/>
    </location>
</feature>
<keyword evidence="4" id="KW-1185">Reference proteome</keyword>
<evidence type="ECO:0000313" key="3">
    <source>
        <dbReference type="EMBL" id="KAK6475266.1"/>
    </source>
</evidence>
<keyword evidence="1" id="KW-1133">Transmembrane helix</keyword>
<dbReference type="Proteomes" id="UP001369086">
    <property type="component" value="Unassembled WGS sequence"/>
</dbReference>
<evidence type="ECO:0000256" key="1">
    <source>
        <dbReference type="SAM" id="Phobius"/>
    </source>
</evidence>
<dbReference type="EMBL" id="JAHFZB010000024">
    <property type="protein sequence ID" value="KAK6475266.1"/>
    <property type="molecule type" value="Genomic_DNA"/>
</dbReference>
<keyword evidence="1" id="KW-0812">Transmembrane</keyword>
<gene>
    <name evidence="3" type="ORF">HHUSO_G24724</name>
</gene>
<dbReference type="PANTHER" id="PTHR46973:SF1">
    <property type="entry name" value="GRAM DOMAIN-CONTAINING PROTEIN 2A"/>
    <property type="match status" value="1"/>
</dbReference>
<evidence type="ECO:0000259" key="2">
    <source>
        <dbReference type="SMART" id="SM00568"/>
    </source>
</evidence>
<dbReference type="Gene3D" id="2.30.29.30">
    <property type="entry name" value="Pleckstrin-homology domain (PH domain)/Phosphotyrosine-binding domain (PTB)"/>
    <property type="match status" value="1"/>
</dbReference>
<name>A0ABR0YS57_HUSHU</name>
<dbReference type="InterPro" id="IPR042624">
    <property type="entry name" value="RAMD2A"/>
</dbReference>